<dbReference type="InterPro" id="IPR033130">
    <property type="entry name" value="RNase_T2_His_AS_2"/>
</dbReference>
<gene>
    <name evidence="4" type="ORF">ACFO1V_02860</name>
</gene>
<dbReference type="Proteomes" id="UP001596042">
    <property type="component" value="Unassembled WGS sequence"/>
</dbReference>
<dbReference type="PANTHER" id="PTHR11240:SF22">
    <property type="entry name" value="RIBONUCLEASE T2"/>
    <property type="match status" value="1"/>
</dbReference>
<evidence type="ECO:0000256" key="2">
    <source>
        <dbReference type="RuleBase" id="RU004328"/>
    </source>
</evidence>
<accession>A0ABV9H540</accession>
<evidence type="ECO:0000256" key="3">
    <source>
        <dbReference type="SAM" id="SignalP"/>
    </source>
</evidence>
<feature type="chain" id="PRO_5046752739" evidence="3">
    <location>
        <begin position="29"/>
        <end position="234"/>
    </location>
</feature>
<keyword evidence="3" id="KW-0732">Signal</keyword>
<evidence type="ECO:0000313" key="4">
    <source>
        <dbReference type="EMBL" id="MFC4624175.1"/>
    </source>
</evidence>
<proteinExistence type="inferred from homology"/>
<dbReference type="Gene3D" id="3.90.730.10">
    <property type="entry name" value="Ribonuclease T2-like"/>
    <property type="match status" value="1"/>
</dbReference>
<dbReference type="InterPro" id="IPR036430">
    <property type="entry name" value="RNase_T2-like_sf"/>
</dbReference>
<dbReference type="SUPFAM" id="SSF55895">
    <property type="entry name" value="Ribonuclease Rh-like"/>
    <property type="match status" value="1"/>
</dbReference>
<reference evidence="5" key="1">
    <citation type="journal article" date="2019" name="Int. J. Syst. Evol. Microbiol.">
        <title>The Global Catalogue of Microorganisms (GCM) 10K type strain sequencing project: providing services to taxonomists for standard genome sequencing and annotation.</title>
        <authorList>
            <consortium name="The Broad Institute Genomics Platform"/>
            <consortium name="The Broad Institute Genome Sequencing Center for Infectious Disease"/>
            <person name="Wu L."/>
            <person name="Ma J."/>
        </authorList>
    </citation>
    <scope>NUCLEOTIDE SEQUENCE [LARGE SCALE GENOMIC DNA]</scope>
    <source>
        <strain evidence="5">CGMCC 1.15731</strain>
    </source>
</reference>
<dbReference type="PANTHER" id="PTHR11240">
    <property type="entry name" value="RIBONUCLEASE T2"/>
    <property type="match status" value="1"/>
</dbReference>
<dbReference type="EMBL" id="JBHSEL010000031">
    <property type="protein sequence ID" value="MFC4624175.1"/>
    <property type="molecule type" value="Genomic_DNA"/>
</dbReference>
<dbReference type="InterPro" id="IPR018188">
    <property type="entry name" value="RNase_T2_His_AS_1"/>
</dbReference>
<dbReference type="InterPro" id="IPR039378">
    <property type="entry name" value="RNase_T2_prok"/>
</dbReference>
<dbReference type="PROSITE" id="PS00530">
    <property type="entry name" value="RNASE_T2_1"/>
    <property type="match status" value="1"/>
</dbReference>
<dbReference type="RefSeq" id="WP_374832345.1">
    <property type="nucleotide sequence ID" value="NZ_JBHEEZ010000014.1"/>
</dbReference>
<evidence type="ECO:0000256" key="1">
    <source>
        <dbReference type="ARBA" id="ARBA00007469"/>
    </source>
</evidence>
<protein>
    <submittedName>
        <fullName evidence="4">Ribonuclease T</fullName>
    </submittedName>
</protein>
<keyword evidence="5" id="KW-1185">Reference proteome</keyword>
<dbReference type="CDD" id="cd01062">
    <property type="entry name" value="RNase_T2_prok"/>
    <property type="match status" value="1"/>
</dbReference>
<dbReference type="PROSITE" id="PS00531">
    <property type="entry name" value="RNASE_T2_2"/>
    <property type="match status" value="1"/>
</dbReference>
<feature type="signal peptide" evidence="3">
    <location>
        <begin position="1"/>
        <end position="28"/>
    </location>
</feature>
<dbReference type="InterPro" id="IPR001568">
    <property type="entry name" value="RNase_T2-like"/>
</dbReference>
<evidence type="ECO:0000313" key="5">
    <source>
        <dbReference type="Proteomes" id="UP001596042"/>
    </source>
</evidence>
<sequence length="234" mass="26039">MLRFQTVPKAVLRAIAACLLSFVSVAQAQTFFPGQTGNAPGDFDFYVLALSWSPSHCATNGGSRPDDLQCNARRPYGFIVHGLWPQYERGYPENCAIGNRRSGNSYVPRRIISSLSDIMPSQGLIIHEWRRHGSCSGLSPEDYFATLRRAYERVTIPGSMRNPVNDRRVDPRLVEKAFIAANPGLPADGISTACNRGHLQEVRICMTKDLQFRSCPEVDARSCRSRAVKMPGTY</sequence>
<comment type="caution">
    <text evidence="4">The sequence shown here is derived from an EMBL/GenBank/DDBJ whole genome shotgun (WGS) entry which is preliminary data.</text>
</comment>
<name>A0ABV9H540_9HYPH</name>
<organism evidence="4 5">
    <name type="scientific">Daeguia caeni</name>
    <dbReference type="NCBI Taxonomy" id="439612"/>
    <lineage>
        <taxon>Bacteria</taxon>
        <taxon>Pseudomonadati</taxon>
        <taxon>Pseudomonadota</taxon>
        <taxon>Alphaproteobacteria</taxon>
        <taxon>Hyphomicrobiales</taxon>
        <taxon>Brucellaceae</taxon>
        <taxon>Daeguia</taxon>
    </lineage>
</organism>
<dbReference type="Pfam" id="PF00445">
    <property type="entry name" value="Ribonuclease_T2"/>
    <property type="match status" value="1"/>
</dbReference>
<comment type="similarity">
    <text evidence="1 2">Belongs to the RNase T2 family.</text>
</comment>